<feature type="compositionally biased region" description="Acidic residues" evidence="1">
    <location>
        <begin position="84"/>
        <end position="104"/>
    </location>
</feature>
<proteinExistence type="predicted"/>
<evidence type="ECO:0000259" key="2">
    <source>
        <dbReference type="Pfam" id="PF20241"/>
    </source>
</evidence>
<comment type="caution">
    <text evidence="3">The sequence shown here is derived from an EMBL/GenBank/DDBJ whole genome shotgun (WGS) entry which is preliminary data.</text>
</comment>
<name>A0A5J9UG38_9POAL</name>
<feature type="compositionally biased region" description="Basic and acidic residues" evidence="1">
    <location>
        <begin position="481"/>
        <end position="497"/>
    </location>
</feature>
<dbReference type="EMBL" id="RWGY01000026">
    <property type="protein sequence ID" value="TVU22180.1"/>
    <property type="molecule type" value="Genomic_DNA"/>
</dbReference>
<evidence type="ECO:0000313" key="4">
    <source>
        <dbReference type="Proteomes" id="UP000324897"/>
    </source>
</evidence>
<gene>
    <name evidence="3" type="ORF">EJB05_31862</name>
</gene>
<dbReference type="Gramene" id="TVU22180">
    <property type="protein sequence ID" value="TVU22180"/>
    <property type="gene ID" value="EJB05_31862"/>
</dbReference>
<dbReference type="Proteomes" id="UP000324897">
    <property type="component" value="Unassembled WGS sequence"/>
</dbReference>
<sequence length="819" mass="93164">MSATLAAAAAEARMSVCIVDPWKGIGEETSFWGEATEASRRWMERARRRRRAPTWSILRQEYLRRNRFILQKAMMELRLKDNPDDADWEEEEEDQERSPDEEDLREMRSYRRSWTLCCGLNYGSFEDNTTFCPMRYTKGAAPIDARTEHVLEISSIQVTDIKDGLQWPLHVYGHVAVRDNVDNNRNLLFNRKRDNCQILTKQDSYLLLTGPSRPVMIIDPVMFEVDLKVRGETESEDKILSLKVFPKRRDDMNLGHCPSNRSTVHFAFSVVFEAVAATVDSVKVISGSWPDHLPGRVVCRTASIAQKDIVLLDSRYGRMPITSDGQIELSRRVVAGEVGGELTICVEATEVGEKNVGVEGEVVSFKTRKSGCSRATCHLGFCVVEINVSWSLFTITKDQHSRMKSVILGNLGKASSVETEGARHRMERAGRRRWTPAWSRLRQAYLRRNKFILQKAMMELRLKGPDDADWEEEEEEEEDFVRERSPEEEKDFVRERSPEEEDDLREMRSYRRNWILCKGLNHGSFEDNTTFCSMRYTKGAVPIDARSEMVLEIFSIQVTEIKDGLQWPLHVYGHVAVRGIVDHNRNLLFNRKRDNCQILTQQDSNLLLVGPSRPVMIIEPVAFEVDLKVRGETESEDKILSLKVFHKRHDDMNLGRCSSNRSTVDFAFSVVYDAVEATVESVKVISGSWPDHLRGRVVCRTAQKDIVLLDSRYGRMPITSDGQVELSRRVVAGEVGGGLTICVEATEVGDKNVFVDGKVNFKTLKAGCSRATCPLGFCVVEINVAWSLFTIQKDQHSRMKSVILGNLGKASSPLDFVCV</sequence>
<feature type="domain" description="DUF6598" evidence="2">
    <location>
        <begin position="551"/>
        <end position="784"/>
    </location>
</feature>
<organism evidence="3 4">
    <name type="scientific">Eragrostis curvula</name>
    <name type="common">weeping love grass</name>
    <dbReference type="NCBI Taxonomy" id="38414"/>
    <lineage>
        <taxon>Eukaryota</taxon>
        <taxon>Viridiplantae</taxon>
        <taxon>Streptophyta</taxon>
        <taxon>Embryophyta</taxon>
        <taxon>Tracheophyta</taxon>
        <taxon>Spermatophyta</taxon>
        <taxon>Magnoliopsida</taxon>
        <taxon>Liliopsida</taxon>
        <taxon>Poales</taxon>
        <taxon>Poaceae</taxon>
        <taxon>PACMAD clade</taxon>
        <taxon>Chloridoideae</taxon>
        <taxon>Eragrostideae</taxon>
        <taxon>Eragrostidinae</taxon>
        <taxon>Eragrostis</taxon>
    </lineage>
</organism>
<dbReference type="OrthoDB" id="693861at2759"/>
<dbReference type="PANTHER" id="PTHR33065">
    <property type="entry name" value="OS07G0486400 PROTEIN"/>
    <property type="match status" value="1"/>
</dbReference>
<keyword evidence="4" id="KW-1185">Reference proteome</keyword>
<feature type="compositionally biased region" description="Acidic residues" evidence="1">
    <location>
        <begin position="467"/>
        <end position="480"/>
    </location>
</feature>
<evidence type="ECO:0000256" key="1">
    <source>
        <dbReference type="SAM" id="MobiDB-lite"/>
    </source>
</evidence>
<dbReference type="PANTHER" id="PTHR33065:SF88">
    <property type="entry name" value="OS11G0104220 PROTEIN"/>
    <property type="match status" value="1"/>
</dbReference>
<dbReference type="InterPro" id="IPR046533">
    <property type="entry name" value="DUF6598"/>
</dbReference>
<protein>
    <recommendedName>
        <fullName evidence="2">DUF6598 domain-containing protein</fullName>
    </recommendedName>
</protein>
<feature type="domain" description="DUF6598" evidence="2">
    <location>
        <begin position="151"/>
        <end position="388"/>
    </location>
</feature>
<dbReference type="Pfam" id="PF20241">
    <property type="entry name" value="DUF6598"/>
    <property type="match status" value="2"/>
</dbReference>
<accession>A0A5J9UG38</accession>
<reference evidence="3 4" key="1">
    <citation type="journal article" date="2019" name="Sci. Rep.">
        <title>A high-quality genome of Eragrostis curvula grass provides insights into Poaceae evolution and supports new strategies to enhance forage quality.</title>
        <authorList>
            <person name="Carballo J."/>
            <person name="Santos B.A.C.M."/>
            <person name="Zappacosta D."/>
            <person name="Garbus I."/>
            <person name="Selva J.P."/>
            <person name="Gallo C.A."/>
            <person name="Diaz A."/>
            <person name="Albertini E."/>
            <person name="Caccamo M."/>
            <person name="Echenique V."/>
        </authorList>
    </citation>
    <scope>NUCLEOTIDE SEQUENCE [LARGE SCALE GENOMIC DNA]</scope>
    <source>
        <strain evidence="4">cv. Victoria</strain>
        <tissue evidence="3">Leaf</tissue>
    </source>
</reference>
<feature type="region of interest" description="Disordered" evidence="1">
    <location>
        <begin position="81"/>
        <end position="104"/>
    </location>
</feature>
<feature type="region of interest" description="Disordered" evidence="1">
    <location>
        <begin position="466"/>
        <end position="499"/>
    </location>
</feature>
<evidence type="ECO:0000313" key="3">
    <source>
        <dbReference type="EMBL" id="TVU22180.1"/>
    </source>
</evidence>
<dbReference type="AlphaFoldDB" id="A0A5J9UG38"/>